<feature type="compositionally biased region" description="Low complexity" evidence="1">
    <location>
        <begin position="160"/>
        <end position="173"/>
    </location>
</feature>
<dbReference type="EMBL" id="BDDD01001184">
    <property type="protein sequence ID" value="GAV74070.1"/>
    <property type="molecule type" value="Genomic_DNA"/>
</dbReference>
<feature type="compositionally biased region" description="Polar residues" evidence="1">
    <location>
        <begin position="136"/>
        <end position="155"/>
    </location>
</feature>
<dbReference type="InParanoid" id="A0A1Q3C1D7"/>
<dbReference type="STRING" id="3775.A0A1Q3C1D7"/>
<dbReference type="InterPro" id="IPR038823">
    <property type="entry name" value="MED2_plant"/>
</dbReference>
<feature type="compositionally biased region" description="Polar residues" evidence="1">
    <location>
        <begin position="192"/>
        <end position="205"/>
    </location>
</feature>
<reference evidence="3" key="1">
    <citation type="submission" date="2016-04" db="EMBL/GenBank/DDBJ databases">
        <title>Cephalotus genome sequencing.</title>
        <authorList>
            <person name="Fukushima K."/>
            <person name="Hasebe M."/>
            <person name="Fang X."/>
        </authorList>
    </citation>
    <scope>NUCLEOTIDE SEQUENCE [LARGE SCALE GENOMIC DNA]</scope>
    <source>
        <strain evidence="3">cv. St1</strain>
    </source>
</reference>
<feature type="compositionally biased region" description="Low complexity" evidence="1">
    <location>
        <begin position="209"/>
        <end position="225"/>
    </location>
</feature>
<evidence type="ECO:0000313" key="3">
    <source>
        <dbReference type="Proteomes" id="UP000187406"/>
    </source>
</evidence>
<dbReference type="AlphaFoldDB" id="A0A1Q3C1D7"/>
<evidence type="ECO:0000256" key="1">
    <source>
        <dbReference type="SAM" id="MobiDB-lite"/>
    </source>
</evidence>
<proteinExistence type="predicted"/>
<protein>
    <recommendedName>
        <fullName evidence="4">Mediator-associated protein 2</fullName>
    </recommendedName>
</protein>
<dbReference type="Proteomes" id="UP000187406">
    <property type="component" value="Unassembled WGS sequence"/>
</dbReference>
<gene>
    <name evidence="2" type="ORF">CFOL_v3_17552</name>
</gene>
<name>A0A1Q3C1D7_CEPFO</name>
<feature type="region of interest" description="Disordered" evidence="1">
    <location>
        <begin position="126"/>
        <end position="239"/>
    </location>
</feature>
<keyword evidence="3" id="KW-1185">Reference proteome</keyword>
<dbReference type="PANTHER" id="PTHR36407:SF1">
    <property type="entry name" value="MEDIATOR-ASSOCIATED PROTEIN 2"/>
    <property type="match status" value="1"/>
</dbReference>
<organism evidence="2 3">
    <name type="scientific">Cephalotus follicularis</name>
    <name type="common">Albany pitcher plant</name>
    <dbReference type="NCBI Taxonomy" id="3775"/>
    <lineage>
        <taxon>Eukaryota</taxon>
        <taxon>Viridiplantae</taxon>
        <taxon>Streptophyta</taxon>
        <taxon>Embryophyta</taxon>
        <taxon>Tracheophyta</taxon>
        <taxon>Spermatophyta</taxon>
        <taxon>Magnoliopsida</taxon>
        <taxon>eudicotyledons</taxon>
        <taxon>Gunneridae</taxon>
        <taxon>Pentapetalae</taxon>
        <taxon>rosids</taxon>
        <taxon>fabids</taxon>
        <taxon>Oxalidales</taxon>
        <taxon>Cephalotaceae</taxon>
        <taxon>Cephalotus</taxon>
    </lineage>
</organism>
<dbReference type="PANTHER" id="PTHR36407">
    <property type="entry name" value="MEDIATOR-ASSOCIATED PROTEIN 2"/>
    <property type="match status" value="1"/>
</dbReference>
<sequence>MSEAMYANDGEIYNPPPEFAEDAKESLVDIKLTDSTELWLIQWPNNQQPDFHGKELSLVLHRDGCLASFKDSSGKAYDVVSFQSQEPVATVFLPSTLEPEVVGKISRRVSLLHFPDPKEYEKLVASNSLRERHQHSTVTSLTNSSQRFATPTPSGKISMGGHKASAHSSRSKSTLSEAIDSFKSLKKRHSHGTPSTGSKDQSTLDSGRGHSTSVVSGSSEHSYQRQSKKKRKSEDNVSY</sequence>
<evidence type="ECO:0000313" key="2">
    <source>
        <dbReference type="EMBL" id="GAV74070.1"/>
    </source>
</evidence>
<dbReference type="OrthoDB" id="1892825at2759"/>
<dbReference type="FunCoup" id="A0A1Q3C1D7">
    <property type="interactions" value="1140"/>
</dbReference>
<accession>A0A1Q3C1D7</accession>
<comment type="caution">
    <text evidence="2">The sequence shown here is derived from an EMBL/GenBank/DDBJ whole genome shotgun (WGS) entry which is preliminary data.</text>
</comment>
<evidence type="ECO:0008006" key="4">
    <source>
        <dbReference type="Google" id="ProtNLM"/>
    </source>
</evidence>